<dbReference type="Proteomes" id="UP000271974">
    <property type="component" value="Unassembled WGS sequence"/>
</dbReference>
<feature type="signal peptide" evidence="1">
    <location>
        <begin position="1"/>
        <end position="21"/>
    </location>
</feature>
<evidence type="ECO:0000313" key="2">
    <source>
        <dbReference type="EMBL" id="RUS72382.1"/>
    </source>
</evidence>
<name>A0A433SSZ6_ELYCH</name>
<sequence length="224" mass="25093">MDARISLLVFVLGISIGVVCSQIVITSGESGELCGTYHRCLSNSTCLRAKGNFLCACPEPLTGNAKLGCVSKESATVYIQNDPHMKNLFRQFLTVSTPCRYRVMEFYSDNLYVVRVYVEHLMYKGGNFYANQISVQMAKSSEYFTSEPDASKLTWSSVSIIGDTVSQGHYEFREWRSVLALPDGIEMYTEYDETNNLAIIKAPGVGLKVWLRPLDRHALQEDSP</sequence>
<organism evidence="2 3">
    <name type="scientific">Elysia chlorotica</name>
    <name type="common">Eastern emerald elysia</name>
    <name type="synonym">Sea slug</name>
    <dbReference type="NCBI Taxonomy" id="188477"/>
    <lineage>
        <taxon>Eukaryota</taxon>
        <taxon>Metazoa</taxon>
        <taxon>Spiralia</taxon>
        <taxon>Lophotrochozoa</taxon>
        <taxon>Mollusca</taxon>
        <taxon>Gastropoda</taxon>
        <taxon>Heterobranchia</taxon>
        <taxon>Euthyneura</taxon>
        <taxon>Panpulmonata</taxon>
        <taxon>Sacoglossa</taxon>
        <taxon>Placobranchoidea</taxon>
        <taxon>Plakobranchidae</taxon>
        <taxon>Elysia</taxon>
    </lineage>
</organism>
<dbReference type="OrthoDB" id="6041441at2759"/>
<protein>
    <recommendedName>
        <fullName evidence="4">EGF-like domain-containing protein</fullName>
    </recommendedName>
</protein>
<dbReference type="EMBL" id="RQTK01001074">
    <property type="protein sequence ID" value="RUS72382.1"/>
    <property type="molecule type" value="Genomic_DNA"/>
</dbReference>
<feature type="non-terminal residue" evidence="2">
    <location>
        <position position="224"/>
    </location>
</feature>
<reference evidence="2 3" key="1">
    <citation type="submission" date="2019-01" db="EMBL/GenBank/DDBJ databases">
        <title>A draft genome assembly of the solar-powered sea slug Elysia chlorotica.</title>
        <authorList>
            <person name="Cai H."/>
            <person name="Li Q."/>
            <person name="Fang X."/>
            <person name="Li J."/>
            <person name="Curtis N.E."/>
            <person name="Altenburger A."/>
            <person name="Shibata T."/>
            <person name="Feng M."/>
            <person name="Maeda T."/>
            <person name="Schwartz J.A."/>
            <person name="Shigenobu S."/>
            <person name="Lundholm N."/>
            <person name="Nishiyama T."/>
            <person name="Yang H."/>
            <person name="Hasebe M."/>
            <person name="Li S."/>
            <person name="Pierce S.K."/>
            <person name="Wang J."/>
        </authorList>
    </citation>
    <scope>NUCLEOTIDE SEQUENCE [LARGE SCALE GENOMIC DNA]</scope>
    <source>
        <strain evidence="2">EC2010</strain>
        <tissue evidence="2">Whole organism of an adult</tissue>
    </source>
</reference>
<dbReference type="AlphaFoldDB" id="A0A433SSZ6"/>
<comment type="caution">
    <text evidence="2">The sequence shown here is derived from an EMBL/GenBank/DDBJ whole genome shotgun (WGS) entry which is preliminary data.</text>
</comment>
<keyword evidence="1" id="KW-0732">Signal</keyword>
<accession>A0A433SSZ6</accession>
<feature type="chain" id="PRO_5019347174" description="EGF-like domain-containing protein" evidence="1">
    <location>
        <begin position="22"/>
        <end position="224"/>
    </location>
</feature>
<evidence type="ECO:0000313" key="3">
    <source>
        <dbReference type="Proteomes" id="UP000271974"/>
    </source>
</evidence>
<evidence type="ECO:0008006" key="4">
    <source>
        <dbReference type="Google" id="ProtNLM"/>
    </source>
</evidence>
<gene>
    <name evidence="2" type="ORF">EGW08_019862</name>
</gene>
<keyword evidence="3" id="KW-1185">Reference proteome</keyword>
<proteinExistence type="predicted"/>
<evidence type="ECO:0000256" key="1">
    <source>
        <dbReference type="SAM" id="SignalP"/>
    </source>
</evidence>